<keyword evidence="2" id="KW-1185">Reference proteome</keyword>
<reference evidence="1" key="1">
    <citation type="submission" date="2023-07" db="EMBL/GenBank/DDBJ databases">
        <authorList>
            <person name="Ivanov I."/>
            <person name="Teneva D."/>
            <person name="Stoikov I."/>
        </authorList>
    </citation>
    <scope>NUCLEOTIDE SEQUENCE</scope>
    <source>
        <strain evidence="1">4475</strain>
    </source>
</reference>
<dbReference type="KEGG" id="bayd:BSPP4475_08015"/>
<organism evidence="1 2">
    <name type="scientific">Brevibacillus aydinogluensis</name>
    <dbReference type="NCBI Taxonomy" id="927786"/>
    <lineage>
        <taxon>Bacteria</taxon>
        <taxon>Bacillati</taxon>
        <taxon>Bacillota</taxon>
        <taxon>Bacilli</taxon>
        <taxon>Bacillales</taxon>
        <taxon>Paenibacillaceae</taxon>
        <taxon>Brevibacillus</taxon>
    </lineage>
</organism>
<dbReference type="AlphaFoldDB" id="A0AA48M9R8"/>
<dbReference type="EMBL" id="OY569118">
    <property type="protein sequence ID" value="CAJ1002256.1"/>
    <property type="molecule type" value="Genomic_DNA"/>
</dbReference>
<sequence>MWRKPSDIAHWIAGCWDEECIDLAGRGYIAGYSYDRYLGEQPTDHEKECERSNDRHTNTGWTGQVVAGYASELFAEKMLSTHVTFFHDAWGKD</sequence>
<evidence type="ECO:0000313" key="2">
    <source>
        <dbReference type="Proteomes" id="UP001189619"/>
    </source>
</evidence>
<proteinExistence type="predicted"/>
<name>A0AA48M9R8_9BACL</name>
<gene>
    <name evidence="1" type="ORF">BSPP4475_08015</name>
</gene>
<evidence type="ECO:0000313" key="1">
    <source>
        <dbReference type="EMBL" id="CAJ1002256.1"/>
    </source>
</evidence>
<protein>
    <submittedName>
        <fullName evidence="1">Uncharacterized protein</fullName>
    </submittedName>
</protein>
<dbReference type="Proteomes" id="UP001189619">
    <property type="component" value="Chromosome"/>
</dbReference>
<accession>A0AA48M9R8</accession>